<evidence type="ECO:0000313" key="1">
    <source>
        <dbReference type="EMBL" id="KKL81933.1"/>
    </source>
</evidence>
<accession>A0A0F9F6N1</accession>
<proteinExistence type="predicted"/>
<dbReference type="AlphaFoldDB" id="A0A0F9F6N1"/>
<sequence>MKKYFKIQILIQELVEDVFITIHREDEIAINKLDMQNTLTDLFNNTDRFIRKKIPEEVEDAS</sequence>
<dbReference type="EMBL" id="LAZR01022419">
    <property type="protein sequence ID" value="KKL81933.1"/>
    <property type="molecule type" value="Genomic_DNA"/>
</dbReference>
<name>A0A0F9F6N1_9ZZZZ</name>
<organism evidence="1">
    <name type="scientific">marine sediment metagenome</name>
    <dbReference type="NCBI Taxonomy" id="412755"/>
    <lineage>
        <taxon>unclassified sequences</taxon>
        <taxon>metagenomes</taxon>
        <taxon>ecological metagenomes</taxon>
    </lineage>
</organism>
<reference evidence="1" key="1">
    <citation type="journal article" date="2015" name="Nature">
        <title>Complex archaea that bridge the gap between prokaryotes and eukaryotes.</title>
        <authorList>
            <person name="Spang A."/>
            <person name="Saw J.H."/>
            <person name="Jorgensen S.L."/>
            <person name="Zaremba-Niedzwiedzka K."/>
            <person name="Martijn J."/>
            <person name="Lind A.E."/>
            <person name="van Eijk R."/>
            <person name="Schleper C."/>
            <person name="Guy L."/>
            <person name="Ettema T.J."/>
        </authorList>
    </citation>
    <scope>NUCLEOTIDE SEQUENCE</scope>
</reference>
<comment type="caution">
    <text evidence="1">The sequence shown here is derived from an EMBL/GenBank/DDBJ whole genome shotgun (WGS) entry which is preliminary data.</text>
</comment>
<protein>
    <submittedName>
        <fullName evidence="1">Uncharacterized protein</fullName>
    </submittedName>
</protein>
<gene>
    <name evidence="1" type="ORF">LCGC14_1989870</name>
</gene>